<dbReference type="OrthoDB" id="10313568at2759"/>
<keyword evidence="2" id="KW-1185">Reference proteome</keyword>
<reference evidence="1 2" key="1">
    <citation type="journal article" date="2014" name="BMC Genomics">
        <title>Genome sequencing of four Aureobasidium pullulans varieties: biotechnological potential, stress tolerance, and description of new species.</title>
        <authorList>
            <person name="Gostin Ar C."/>
            <person name="Ohm R.A."/>
            <person name="Kogej T."/>
            <person name="Sonjak S."/>
            <person name="Turk M."/>
            <person name="Zajc J."/>
            <person name="Zalar P."/>
            <person name="Grube M."/>
            <person name="Sun H."/>
            <person name="Han J."/>
            <person name="Sharma A."/>
            <person name="Chiniquy J."/>
            <person name="Ngan C.Y."/>
            <person name="Lipzen A."/>
            <person name="Barry K."/>
            <person name="Grigoriev I.V."/>
            <person name="Gunde-Cimerman N."/>
        </authorList>
    </citation>
    <scope>NUCLEOTIDE SEQUENCE [LARGE SCALE GENOMIC DNA]</scope>
    <source>
        <strain evidence="1 2">EXF-2481</strain>
    </source>
</reference>
<dbReference type="HOGENOM" id="CLU_2687411_0_0_1"/>
<sequence length="74" mass="8385">MSSRHLRRASVKKDCRIVSVPLLAGGLFRFSLSHVFRQVGYVMNEVLLDRVVLSTIARSNDPTIVDDEKVQLPF</sequence>
<name>A0A074YF41_AURSE</name>
<protein>
    <submittedName>
        <fullName evidence="1">Uncharacterized protein</fullName>
    </submittedName>
</protein>
<dbReference type="RefSeq" id="XP_013345100.1">
    <property type="nucleotide sequence ID" value="XM_013489646.1"/>
</dbReference>
<dbReference type="EMBL" id="KL584756">
    <property type="protein sequence ID" value="KEQ96370.1"/>
    <property type="molecule type" value="Genomic_DNA"/>
</dbReference>
<proteinExistence type="predicted"/>
<dbReference type="AlphaFoldDB" id="A0A074YF41"/>
<dbReference type="GeneID" id="25369780"/>
<dbReference type="Proteomes" id="UP000030641">
    <property type="component" value="Unassembled WGS sequence"/>
</dbReference>
<gene>
    <name evidence="1" type="ORF">AUEXF2481DRAFT_635730</name>
</gene>
<evidence type="ECO:0000313" key="1">
    <source>
        <dbReference type="EMBL" id="KEQ96370.1"/>
    </source>
</evidence>
<dbReference type="InParanoid" id="A0A074YF41"/>
<evidence type="ECO:0000313" key="2">
    <source>
        <dbReference type="Proteomes" id="UP000030641"/>
    </source>
</evidence>
<accession>A0A074YF41</accession>
<organism evidence="1 2">
    <name type="scientific">Aureobasidium subglaciale (strain EXF-2481)</name>
    <name type="common">Aureobasidium pullulans var. subglaciale</name>
    <dbReference type="NCBI Taxonomy" id="1043005"/>
    <lineage>
        <taxon>Eukaryota</taxon>
        <taxon>Fungi</taxon>
        <taxon>Dikarya</taxon>
        <taxon>Ascomycota</taxon>
        <taxon>Pezizomycotina</taxon>
        <taxon>Dothideomycetes</taxon>
        <taxon>Dothideomycetidae</taxon>
        <taxon>Dothideales</taxon>
        <taxon>Saccotheciaceae</taxon>
        <taxon>Aureobasidium</taxon>
    </lineage>
</organism>